<gene>
    <name evidence="1" type="ORF">R6G86_06050</name>
</gene>
<dbReference type="SUPFAM" id="SSF74650">
    <property type="entry name" value="Galactose mutarotase-like"/>
    <property type="match status" value="1"/>
</dbReference>
<dbReference type="EMBL" id="JAWNGA010000009">
    <property type="protein sequence ID" value="MDY5133296.1"/>
    <property type="molecule type" value="Genomic_DNA"/>
</dbReference>
<sequence>MGNETPQTYATRIFPPLANAHNASDTLTVTPHGAMIREWVVDGKNILDGYRNDAEQKAMNGSRNNVLAPWSNRIRNGQWTDAEGHTFEGPEPLAPGYEKGIHGIVFAQDFEVVDTDNSACVRLRTRITPSAAYPGDIDLTVTYSLVGSGVLDVLIEAENCGDVPAPVALGWHPYFLLDDSYDKHKVYVEGRYVISSDSAKIPYDGNEAFRDIDGLKNVALPRNWDTGITGLIPDPDGWVSAVLRTGRRTITVRALLDTGVGQGNFHLFSGQGLGRDPLRAIAIEPCQFMPNALNRPELREALALQPGETRTLYSQCIVEFNQ</sequence>
<accession>A0ABU5G7H5</accession>
<organism evidence="1 2">
    <name type="scientific">Actinotignum urinale</name>
    <dbReference type="NCBI Taxonomy" id="190146"/>
    <lineage>
        <taxon>Bacteria</taxon>
        <taxon>Bacillati</taxon>
        <taxon>Actinomycetota</taxon>
        <taxon>Actinomycetes</taxon>
        <taxon>Actinomycetales</taxon>
        <taxon>Actinomycetaceae</taxon>
        <taxon>Actinotignum</taxon>
    </lineage>
</organism>
<dbReference type="PANTHER" id="PTHR10091">
    <property type="entry name" value="ALDOSE-1-EPIMERASE"/>
    <property type="match status" value="1"/>
</dbReference>
<reference evidence="1 2" key="1">
    <citation type="submission" date="2023-10" db="EMBL/GenBank/DDBJ databases">
        <title>Whole Genome based description of the genera Actinobaculum and Actinotignum reveals a complex phylogenetic relationship within the species included in the genus Actinotignum.</title>
        <authorList>
            <person name="Jensen C.S."/>
            <person name="Dargis R."/>
            <person name="Kemp M."/>
            <person name="Christensen J.J."/>
        </authorList>
    </citation>
    <scope>NUCLEOTIDE SEQUENCE [LARGE SCALE GENOMIC DNA]</scope>
    <source>
        <strain evidence="1 2">SLA_B974</strain>
    </source>
</reference>
<dbReference type="InterPro" id="IPR008183">
    <property type="entry name" value="Aldose_1/G6P_1-epimerase"/>
</dbReference>
<dbReference type="RefSeq" id="WP_320755322.1">
    <property type="nucleotide sequence ID" value="NZ_JAWNGA010000009.1"/>
</dbReference>
<dbReference type="InterPro" id="IPR011013">
    <property type="entry name" value="Gal_mutarotase_sf_dom"/>
</dbReference>
<proteinExistence type="predicted"/>
<name>A0ABU5G7H5_9ACTO</name>
<dbReference type="Proteomes" id="UP001275049">
    <property type="component" value="Unassembled WGS sequence"/>
</dbReference>
<dbReference type="InterPro" id="IPR014718">
    <property type="entry name" value="GH-type_carb-bd"/>
</dbReference>
<comment type="caution">
    <text evidence="1">The sequence shown here is derived from an EMBL/GenBank/DDBJ whole genome shotgun (WGS) entry which is preliminary data.</text>
</comment>
<evidence type="ECO:0008006" key="3">
    <source>
        <dbReference type="Google" id="ProtNLM"/>
    </source>
</evidence>
<evidence type="ECO:0000313" key="2">
    <source>
        <dbReference type="Proteomes" id="UP001275049"/>
    </source>
</evidence>
<dbReference type="Gene3D" id="2.70.98.10">
    <property type="match status" value="1"/>
</dbReference>
<protein>
    <recommendedName>
        <fullName evidence="3">Aldose 1-epimerase</fullName>
    </recommendedName>
</protein>
<evidence type="ECO:0000313" key="1">
    <source>
        <dbReference type="EMBL" id="MDY5133296.1"/>
    </source>
</evidence>
<keyword evidence="2" id="KW-1185">Reference proteome</keyword>
<dbReference type="PANTHER" id="PTHR10091:SF0">
    <property type="entry name" value="GALACTOSE MUTAROTASE"/>
    <property type="match status" value="1"/>
</dbReference>
<dbReference type="Pfam" id="PF01263">
    <property type="entry name" value="Aldose_epim"/>
    <property type="match status" value="1"/>
</dbReference>